<keyword evidence="1" id="KW-1133">Transmembrane helix</keyword>
<evidence type="ECO:0000313" key="3">
    <source>
        <dbReference type="Proteomes" id="UP000014065"/>
    </source>
</evidence>
<keyword evidence="1" id="KW-0812">Transmembrane</keyword>
<keyword evidence="1" id="KW-0472">Membrane</keyword>
<sequence>MSKILSEMQGKNKTALKYGFTIMVVSLFVMSGFNTNLFAEELEKITFIGVDKEQFEQPHSKYNYEHIIISGYVEDYTRGDEILVVIIHPDQSQNEIHTHATKKGEIYTLFDISNDSQIGVYNVILKYRDAELATTSFEIIEK</sequence>
<protein>
    <submittedName>
        <fullName evidence="2">Uncharacterized protein</fullName>
    </submittedName>
</protein>
<dbReference type="EMBL" id="AHJG01000220">
    <property type="protein sequence ID" value="EPA05104.1"/>
    <property type="molecule type" value="Genomic_DNA"/>
</dbReference>
<reference evidence="2 3" key="1">
    <citation type="journal article" date="2012" name="J. Bacteriol.">
        <title>Genome Sequence of "Candidatus Nitrosoarchaeum limnia" BG20, a Low-Salinity Ammonia-Oxidizing Archaeon from the San Francisco Bay Estuary.</title>
        <authorList>
            <person name="Mosier A.C."/>
            <person name="Allen E.E."/>
            <person name="Kim M."/>
            <person name="Ferriera S."/>
            <person name="Francis C.A."/>
        </authorList>
    </citation>
    <scope>NUCLEOTIDE SEQUENCE [LARGE SCALE GENOMIC DNA]</scope>
    <source>
        <strain evidence="2 3">BG20</strain>
    </source>
</reference>
<feature type="transmembrane region" description="Helical" evidence="1">
    <location>
        <begin position="20"/>
        <end position="39"/>
    </location>
</feature>
<keyword evidence="3" id="KW-1185">Reference proteome</keyword>
<accession>S2ERQ8</accession>
<dbReference type="Proteomes" id="UP000014065">
    <property type="component" value="Unassembled WGS sequence"/>
</dbReference>
<evidence type="ECO:0000313" key="2">
    <source>
        <dbReference type="EMBL" id="EPA05104.1"/>
    </source>
</evidence>
<comment type="caution">
    <text evidence="2">The sequence shown here is derived from an EMBL/GenBank/DDBJ whole genome shotgun (WGS) entry which is preliminary data.</text>
</comment>
<evidence type="ECO:0000256" key="1">
    <source>
        <dbReference type="SAM" id="Phobius"/>
    </source>
</evidence>
<name>S2ERQ8_9ARCH</name>
<proteinExistence type="predicted"/>
<dbReference type="RefSeq" id="WP_010193215.1">
    <property type="nucleotide sequence ID" value="NZ_AHJG01000220.1"/>
</dbReference>
<organism evidence="2 3">
    <name type="scientific">Candidatus Nitrosarchaeum limnium BG20</name>
    <dbReference type="NCBI Taxonomy" id="859192"/>
    <lineage>
        <taxon>Archaea</taxon>
        <taxon>Nitrososphaerota</taxon>
        <taxon>Nitrososphaeria</taxon>
        <taxon>Nitrosopumilales</taxon>
        <taxon>Nitrosopumilaceae</taxon>
        <taxon>Nitrosarchaeum</taxon>
    </lineage>
</organism>
<dbReference type="AlphaFoldDB" id="S2ERQ8"/>
<gene>
    <name evidence="2" type="ORF">BG20_I1918</name>
</gene>
<dbReference type="OrthoDB" id="3062at2157"/>